<gene>
    <name evidence="1" type="ORF">SORBI_3003G208100</name>
</gene>
<dbReference type="Gramene" id="KXG32825">
    <property type="protein sequence ID" value="KXG32825"/>
    <property type="gene ID" value="SORBI_3003G208100"/>
</dbReference>
<dbReference type="AlphaFoldDB" id="A0A1B6Q4L6"/>
<dbReference type="Proteomes" id="UP000000768">
    <property type="component" value="Chromosome 3"/>
</dbReference>
<dbReference type="EMBL" id="CM000762">
    <property type="protein sequence ID" value="KXG32825.1"/>
    <property type="molecule type" value="Genomic_DNA"/>
</dbReference>
<dbReference type="Gene3D" id="1.25.10.10">
    <property type="entry name" value="Leucine-rich Repeat Variant"/>
    <property type="match status" value="1"/>
</dbReference>
<evidence type="ECO:0000313" key="2">
    <source>
        <dbReference type="Proteomes" id="UP000000768"/>
    </source>
</evidence>
<organism evidence="1 2">
    <name type="scientific">Sorghum bicolor</name>
    <name type="common">Sorghum</name>
    <name type="synonym">Sorghum vulgare</name>
    <dbReference type="NCBI Taxonomy" id="4558"/>
    <lineage>
        <taxon>Eukaryota</taxon>
        <taxon>Viridiplantae</taxon>
        <taxon>Streptophyta</taxon>
        <taxon>Embryophyta</taxon>
        <taxon>Tracheophyta</taxon>
        <taxon>Spermatophyta</taxon>
        <taxon>Magnoliopsida</taxon>
        <taxon>Liliopsida</taxon>
        <taxon>Poales</taxon>
        <taxon>Poaceae</taxon>
        <taxon>PACMAD clade</taxon>
        <taxon>Panicoideae</taxon>
        <taxon>Andropogonodae</taxon>
        <taxon>Andropogoneae</taxon>
        <taxon>Sorghinae</taxon>
        <taxon>Sorghum</taxon>
    </lineage>
</organism>
<dbReference type="InterPro" id="IPR011989">
    <property type="entry name" value="ARM-like"/>
</dbReference>
<keyword evidence="2" id="KW-1185">Reference proteome</keyword>
<reference evidence="1 2" key="1">
    <citation type="journal article" date="2009" name="Nature">
        <title>The Sorghum bicolor genome and the diversification of grasses.</title>
        <authorList>
            <person name="Paterson A.H."/>
            <person name="Bowers J.E."/>
            <person name="Bruggmann R."/>
            <person name="Dubchak I."/>
            <person name="Grimwood J."/>
            <person name="Gundlach H."/>
            <person name="Haberer G."/>
            <person name="Hellsten U."/>
            <person name="Mitros T."/>
            <person name="Poliakov A."/>
            <person name="Schmutz J."/>
            <person name="Spannagl M."/>
            <person name="Tang H."/>
            <person name="Wang X."/>
            <person name="Wicker T."/>
            <person name="Bharti A.K."/>
            <person name="Chapman J."/>
            <person name="Feltus F.A."/>
            <person name="Gowik U."/>
            <person name="Grigoriev I.V."/>
            <person name="Lyons E."/>
            <person name="Maher C.A."/>
            <person name="Martis M."/>
            <person name="Narechania A."/>
            <person name="Otillar R.P."/>
            <person name="Penning B.W."/>
            <person name="Salamov A.A."/>
            <person name="Wang Y."/>
            <person name="Zhang L."/>
            <person name="Carpita N.C."/>
            <person name="Freeling M."/>
            <person name="Gingle A.R."/>
            <person name="Hash C.T."/>
            <person name="Keller B."/>
            <person name="Klein P."/>
            <person name="Kresovich S."/>
            <person name="McCann M.C."/>
            <person name="Ming R."/>
            <person name="Peterson D.G."/>
            <person name="Mehboob-ur-Rahman"/>
            <person name="Ware D."/>
            <person name="Westhoff P."/>
            <person name="Mayer K.F."/>
            <person name="Messing J."/>
            <person name="Rokhsar D.S."/>
        </authorList>
    </citation>
    <scope>NUCLEOTIDE SEQUENCE [LARGE SCALE GENOMIC DNA]</scope>
    <source>
        <strain evidence="2">cv. BTx623</strain>
    </source>
</reference>
<name>A0A1B6Q4L6_SORBI</name>
<dbReference type="InParanoid" id="A0A1B6Q4L6"/>
<reference evidence="2" key="2">
    <citation type="journal article" date="2018" name="Plant J.">
        <title>The Sorghum bicolor reference genome: improved assembly, gene annotations, a transcriptome atlas, and signatures of genome organization.</title>
        <authorList>
            <person name="McCormick R.F."/>
            <person name="Truong S.K."/>
            <person name="Sreedasyam A."/>
            <person name="Jenkins J."/>
            <person name="Shu S."/>
            <person name="Sims D."/>
            <person name="Kennedy M."/>
            <person name="Amirebrahimi M."/>
            <person name="Weers B.D."/>
            <person name="McKinley B."/>
            <person name="Mattison A."/>
            <person name="Morishige D.T."/>
            <person name="Grimwood J."/>
            <person name="Schmutz J."/>
            <person name="Mullet J.E."/>
        </authorList>
    </citation>
    <scope>NUCLEOTIDE SEQUENCE [LARGE SCALE GENOMIC DNA]</scope>
    <source>
        <strain evidence="2">cv. BTx623</strain>
    </source>
</reference>
<sequence length="73" mass="8335">MRSMQKRNCQVPKMLWLRLWDKHQSILKYIENHLELLDFLVGCYKNLDIALNCGNMCRGRGGRRGGCAGGGPL</sequence>
<dbReference type="STRING" id="4558.A0A1B6Q4L6"/>
<protein>
    <submittedName>
        <fullName evidence="1">Uncharacterized protein</fullName>
    </submittedName>
</protein>
<evidence type="ECO:0000313" key="1">
    <source>
        <dbReference type="EMBL" id="KXG32825.1"/>
    </source>
</evidence>
<proteinExistence type="predicted"/>
<accession>A0A1B6Q4L6</accession>